<feature type="compositionally biased region" description="Low complexity" evidence="2">
    <location>
        <begin position="811"/>
        <end position="830"/>
    </location>
</feature>
<evidence type="ECO:0000256" key="2">
    <source>
        <dbReference type="SAM" id="MobiDB-lite"/>
    </source>
</evidence>
<protein>
    <recommendedName>
        <fullName evidence="5">CYRIA/CYRIB Rac1 binding domain-containing protein</fullName>
    </recommendedName>
</protein>
<dbReference type="PANTHER" id="PTHR12093">
    <property type="entry name" value="NCK-ASSOCIATED PROTEIN 1"/>
    <property type="match status" value="1"/>
</dbReference>
<proteinExistence type="inferred from homology"/>
<comment type="caution">
    <text evidence="3">The sequence shown here is derived from an EMBL/GenBank/DDBJ whole genome shotgun (WGS) entry which is preliminary data.</text>
</comment>
<dbReference type="Proteomes" id="UP001470230">
    <property type="component" value="Unassembled WGS sequence"/>
</dbReference>
<dbReference type="PANTHER" id="PTHR12093:SF10">
    <property type="entry name" value="MEMBRANE-ASSOCIATED PROTEIN HEM"/>
    <property type="match status" value="1"/>
</dbReference>
<evidence type="ECO:0000256" key="1">
    <source>
        <dbReference type="ARBA" id="ARBA00037947"/>
    </source>
</evidence>
<comment type="similarity">
    <text evidence="1">Belongs to the HEM-1/HEM-2 family.</text>
</comment>
<evidence type="ECO:0008006" key="5">
    <source>
        <dbReference type="Google" id="ProtNLM"/>
    </source>
</evidence>
<keyword evidence="4" id="KW-1185">Reference proteome</keyword>
<accession>A0ABR2K2Z5</accession>
<dbReference type="InterPro" id="IPR019137">
    <property type="entry name" value="Nck-associated_protein-1"/>
</dbReference>
<gene>
    <name evidence="3" type="ORF">M9Y10_040862</name>
</gene>
<reference evidence="3 4" key="1">
    <citation type="submission" date="2024-04" db="EMBL/GenBank/DDBJ databases">
        <title>Tritrichomonas musculus Genome.</title>
        <authorList>
            <person name="Alves-Ferreira E."/>
            <person name="Grigg M."/>
            <person name="Lorenzi H."/>
            <person name="Galac M."/>
        </authorList>
    </citation>
    <scope>NUCLEOTIDE SEQUENCE [LARGE SCALE GENOMIC DNA]</scope>
    <source>
        <strain evidence="3 4">EAF2021</strain>
    </source>
</reference>
<evidence type="ECO:0000313" key="3">
    <source>
        <dbReference type="EMBL" id="KAK8885414.1"/>
    </source>
</evidence>
<evidence type="ECO:0000313" key="4">
    <source>
        <dbReference type="Proteomes" id="UP001470230"/>
    </source>
</evidence>
<dbReference type="EMBL" id="JAPFFF010000007">
    <property type="protein sequence ID" value="KAK8885414.1"/>
    <property type="molecule type" value="Genomic_DNA"/>
</dbReference>
<feature type="region of interest" description="Disordered" evidence="2">
    <location>
        <begin position="808"/>
        <end position="834"/>
    </location>
</feature>
<sequence length="1123" mass="128106">MEISVKGTFENSEILLKHSELIIANLEKIEHEFRDDGKILSKVKGNNHSQFKKFVNEYEQAIQRNEKLPTASGSISSSIESVANDLISTKSIFVIDYACFWLKSAQRQLQLIDENSHGYDIRWNLPFTLRTIKIFVAFCKISLLLYYIKNSSVLISAFCASNFGKGQKLLNPINDLATIVKSCNENPFSYIASQNENLKTKFSATILEILPFFSPLFSDWPVVNWSLLSFYESSPDDMSGNSLPINELILLANISLFYEFMTFFLMVYPESIDQNTQLTPLASAVMSETAFFYISRNYFIKSSELINLSLSIPANKSNKALPMIRDNFEKSIETKNKSAHLQRMQQLYYLAEDIESFSEIDFNQFLQCTPQVIAICAFSYYEIEMFFRMKDQKLWDQIHVTTVMKLFGLLDKITELFVREKYTIERFYIYNLSTSDADYLQGLIDQIGPQQGGNFVKAAAYIKTAIQSVDLKEFEQGIHYDFYPLLLTEGRLLHDFNKLPSNLTLNPLFEHLTSIGDHCCIAMDSMRYFLEFCPIHTLWRHHAIFSLFLKSEFLPMNTSIAFLHVFSYFNYDDVILPSMNMIEPLKTQLQSVKAILSQQIRALMGKIISKKKETEGTKEQKEFETNPNFHMLNTEHVNMKTEYINALTQANQFVVSIPESIFFYGNTIDIASFFINSIQNDFIRVLLFRLHDNTHAIVDAAEFLWSLMGKIGIDFRQALFNGITKETMFASPDIKQQAKCFIDPSLSKCPQGMIDEQRIVHKFALELIEFITQGHKKTKYVQFTQQFFALTKQEMKLREDLVNKPKGVEISSPGGSHSNVPGSPGSVSSSQKESTGTMGMGFGFGNELDGSLCFSTHHFADLFRTLGLHCALYLDCTLFMSTLNSLFNVVEEGYSNFSKLLGNNQTLTDNIINSPEIAKATESLLSVAVGLTVQNMIRRGASIIVDETIPGLARTISSHLESQPNMADDLMTIKEITSSDNSFYFIKQFLNGASKCSADLKNYFMYIAAMILNINWNGVQFYPDDDALWQNYHLIPYAFELLIDVAPLLFEKAAPENIRAGIDTFFLTLSSFQPKMNKGQKFNPFYILVDKFMKFVPGLDYAEMENYFPYSLLSSGYPSTTSI</sequence>
<organism evidence="3 4">
    <name type="scientific">Tritrichomonas musculus</name>
    <dbReference type="NCBI Taxonomy" id="1915356"/>
    <lineage>
        <taxon>Eukaryota</taxon>
        <taxon>Metamonada</taxon>
        <taxon>Parabasalia</taxon>
        <taxon>Tritrichomonadida</taxon>
        <taxon>Tritrichomonadidae</taxon>
        <taxon>Tritrichomonas</taxon>
    </lineage>
</organism>
<name>A0ABR2K2Z5_9EUKA</name>